<dbReference type="SUPFAM" id="SSF51971">
    <property type="entry name" value="Nucleotide-binding domain"/>
    <property type="match status" value="2"/>
</dbReference>
<dbReference type="GO" id="GO:0016639">
    <property type="term" value="F:oxidoreductase activity, acting on the CH-NH2 group of donors, NAD or NADP as acceptor"/>
    <property type="evidence" value="ECO:0007669"/>
    <property type="project" value="InterPro"/>
</dbReference>
<dbReference type="Proteomes" id="UP000002630">
    <property type="component" value="Linkage Group LG17"/>
</dbReference>
<dbReference type="InterPro" id="IPR051394">
    <property type="entry name" value="Glutamate_Synthase"/>
</dbReference>
<keyword evidence="4" id="KW-0408">Iron</keyword>
<sequence length="559" mass="61656">MISAAVRNGARRASSNVPAAARAQQQRCFAVGQNHEIWRDQSDTTDNTPKVKRRDGTFGNIDKTRGFIDYYRNPDPYRDPLERVFDWGEINDASHDEVERTVQAARCMDCGTPFCQTHTGCPIHNLIPEWNELVFKGAWRDAIENLHKTNNFPEFTGRVCPAPCEGACVAGLIDSPVTIKSIEYSIIERAFEEGWVVPRIPTHRTGMNVAVVGSGPAGLAAADQLNQMGHKVTVYEREDRVGGLLMYGIPNMKLDKDTVKRRIDLLAEEGIEFVTGANIGVDVDVNDVRASCDALVLTVGSTKPRDLPVPGRELKGVHFAMEFLTKNQKRLLMTGDGKLESNWDGGFISAEGKDVIVIGGGDTGTDCIGTSMRHRCRSMVNFELLPQPPDSRAPGNPWPQWPKIFGIDYGHGEVRAVFGEDPRQYSVMTKEFLSDDDGNVRGLITVEVEVTKDGIKQIEGTEKEWPAQLVVLAMGFVSPESAISKPLKLELDQRENIHAPYGDYRTNAEGVFSAGDCRRGQSLVVWAINEGRGAADAVNSYLAAKAEQQMEEETFIGAM</sequence>
<evidence type="ECO:0000256" key="2">
    <source>
        <dbReference type="ARBA" id="ARBA00022723"/>
    </source>
</evidence>
<dbReference type="PRINTS" id="PR00419">
    <property type="entry name" value="ADXRDTASE"/>
</dbReference>
<dbReference type="InParanoid" id="D7FVE7"/>
<dbReference type="InterPro" id="IPR028261">
    <property type="entry name" value="DPD_II"/>
</dbReference>
<gene>
    <name evidence="10" type="primary">GOGAT</name>
    <name evidence="10" type="ORF">Esi_0029_0131</name>
</gene>
<evidence type="ECO:0000259" key="8">
    <source>
        <dbReference type="Pfam" id="PF07992"/>
    </source>
</evidence>
<dbReference type="Gene3D" id="1.10.1060.10">
    <property type="entry name" value="Alpha-helical ferredoxin"/>
    <property type="match status" value="1"/>
</dbReference>
<keyword evidence="11" id="KW-1185">Reference proteome</keyword>
<evidence type="ECO:0000256" key="7">
    <source>
        <dbReference type="ARBA" id="ARBA00029440"/>
    </source>
</evidence>
<keyword evidence="3" id="KW-0560">Oxidoreductase</keyword>
<dbReference type="FunFam" id="3.50.50.60:FF:000124">
    <property type="entry name" value="Glutamate synthase small subunit"/>
    <property type="match status" value="1"/>
</dbReference>
<evidence type="ECO:0000313" key="10">
    <source>
        <dbReference type="EMBL" id="CBJ26319.1"/>
    </source>
</evidence>
<keyword evidence="1" id="KW-0028">Amino-acid biosynthesis</keyword>
<proteinExistence type="predicted"/>
<dbReference type="EMBL" id="FN648475">
    <property type="protein sequence ID" value="CBJ26319.1"/>
    <property type="molecule type" value="Genomic_DNA"/>
</dbReference>
<dbReference type="STRING" id="2880.D7FVE7"/>
<dbReference type="InterPro" id="IPR036188">
    <property type="entry name" value="FAD/NAD-bd_sf"/>
</dbReference>
<protein>
    <submittedName>
        <fullName evidence="10">Glutamate synthase (NADH/NADPH-dependent)</fullName>
    </submittedName>
</protein>
<evidence type="ECO:0000256" key="6">
    <source>
        <dbReference type="ARBA" id="ARBA00023164"/>
    </source>
</evidence>
<dbReference type="FunFam" id="3.40.50.720:FF:000113">
    <property type="entry name" value="Glutamate synthase [NADH], amyloplastic"/>
    <property type="match status" value="1"/>
</dbReference>
<reference evidence="10 11" key="1">
    <citation type="journal article" date="2010" name="Nature">
        <title>The Ectocarpus genome and the independent evolution of multicellularity in brown algae.</title>
        <authorList>
            <person name="Cock J.M."/>
            <person name="Sterck L."/>
            <person name="Rouze P."/>
            <person name="Scornet D."/>
            <person name="Allen A.E."/>
            <person name="Amoutzias G."/>
            <person name="Anthouard V."/>
            <person name="Artiguenave F."/>
            <person name="Aury J.M."/>
            <person name="Badger J.H."/>
            <person name="Beszteri B."/>
            <person name="Billiau K."/>
            <person name="Bonnet E."/>
            <person name="Bothwell J.H."/>
            <person name="Bowler C."/>
            <person name="Boyen C."/>
            <person name="Brownlee C."/>
            <person name="Carrano C.J."/>
            <person name="Charrier B."/>
            <person name="Cho G.Y."/>
            <person name="Coelho S.M."/>
            <person name="Collen J."/>
            <person name="Corre E."/>
            <person name="Da Silva C."/>
            <person name="Delage L."/>
            <person name="Delaroque N."/>
            <person name="Dittami S.M."/>
            <person name="Doulbeau S."/>
            <person name="Elias M."/>
            <person name="Farnham G."/>
            <person name="Gachon C.M."/>
            <person name="Gschloessl B."/>
            <person name="Heesch S."/>
            <person name="Jabbari K."/>
            <person name="Jubin C."/>
            <person name="Kawai H."/>
            <person name="Kimura K."/>
            <person name="Kloareg B."/>
            <person name="Kupper F.C."/>
            <person name="Lang D."/>
            <person name="Le Bail A."/>
            <person name="Leblanc C."/>
            <person name="Lerouge P."/>
            <person name="Lohr M."/>
            <person name="Lopez P.J."/>
            <person name="Martens C."/>
            <person name="Maumus F."/>
            <person name="Michel G."/>
            <person name="Miranda-Saavedra D."/>
            <person name="Morales J."/>
            <person name="Moreau H."/>
            <person name="Motomura T."/>
            <person name="Nagasato C."/>
            <person name="Napoli C.A."/>
            <person name="Nelson D.R."/>
            <person name="Nyvall-Collen P."/>
            <person name="Peters A.F."/>
            <person name="Pommier C."/>
            <person name="Potin P."/>
            <person name="Poulain J."/>
            <person name="Quesneville H."/>
            <person name="Read B."/>
            <person name="Rensing S.A."/>
            <person name="Ritter A."/>
            <person name="Rousvoal S."/>
            <person name="Samanta M."/>
            <person name="Samson G."/>
            <person name="Schroeder D.C."/>
            <person name="Segurens B."/>
            <person name="Strittmatter M."/>
            <person name="Tonon T."/>
            <person name="Tregear J.W."/>
            <person name="Valentin K."/>
            <person name="von Dassow P."/>
            <person name="Yamagishi T."/>
            <person name="Van de Peer Y."/>
            <person name="Wincker P."/>
        </authorList>
    </citation>
    <scope>NUCLEOTIDE SEQUENCE [LARGE SCALE GENOMIC DNA]</scope>
    <source>
        <strain evidence="11">Ec32 / CCAP1310/4</strain>
    </source>
</reference>
<feature type="domain" description="Dihydroprymidine dehydrogenase" evidence="9">
    <location>
        <begin position="89"/>
        <end position="194"/>
    </location>
</feature>
<dbReference type="SUPFAM" id="SSF46548">
    <property type="entry name" value="alpha-helical ferredoxin"/>
    <property type="match status" value="1"/>
</dbReference>
<dbReference type="OMA" id="NRRIEQM"/>
<comment type="pathway">
    <text evidence="7">Amino-acid biosynthesis.</text>
</comment>
<feature type="domain" description="FAD/NAD(P)-binding" evidence="8">
    <location>
        <begin position="207"/>
        <end position="531"/>
    </location>
</feature>
<dbReference type="PANTHER" id="PTHR43100:SF1">
    <property type="entry name" value="GLUTAMATE SYNTHASE [NADPH] SMALL CHAIN"/>
    <property type="match status" value="1"/>
</dbReference>
<dbReference type="EMBL" id="FN649742">
    <property type="protein sequence ID" value="CBJ26319.1"/>
    <property type="molecule type" value="Genomic_DNA"/>
</dbReference>
<evidence type="ECO:0000256" key="3">
    <source>
        <dbReference type="ARBA" id="ARBA00023002"/>
    </source>
</evidence>
<dbReference type="PANTHER" id="PTHR43100">
    <property type="entry name" value="GLUTAMATE SYNTHASE [NADPH] SMALL CHAIN"/>
    <property type="match status" value="1"/>
</dbReference>
<keyword evidence="2" id="KW-0479">Metal-binding</keyword>
<accession>D7FVE7</accession>
<evidence type="ECO:0000256" key="5">
    <source>
        <dbReference type="ARBA" id="ARBA00023014"/>
    </source>
</evidence>
<evidence type="ECO:0000256" key="4">
    <source>
        <dbReference type="ARBA" id="ARBA00023004"/>
    </source>
</evidence>
<dbReference type="InterPro" id="IPR009051">
    <property type="entry name" value="Helical_ferredxn"/>
</dbReference>
<organism evidence="10 11">
    <name type="scientific">Ectocarpus siliculosus</name>
    <name type="common">Brown alga</name>
    <name type="synonym">Conferva siliculosa</name>
    <dbReference type="NCBI Taxonomy" id="2880"/>
    <lineage>
        <taxon>Eukaryota</taxon>
        <taxon>Sar</taxon>
        <taxon>Stramenopiles</taxon>
        <taxon>Ochrophyta</taxon>
        <taxon>PX clade</taxon>
        <taxon>Phaeophyceae</taxon>
        <taxon>Ectocarpales</taxon>
        <taxon>Ectocarpaceae</taxon>
        <taxon>Ectocarpus</taxon>
    </lineage>
</organism>
<keyword evidence="5" id="KW-0411">Iron-sulfur</keyword>
<name>D7FVE7_ECTSI</name>
<evidence type="ECO:0000256" key="1">
    <source>
        <dbReference type="ARBA" id="ARBA00022605"/>
    </source>
</evidence>
<dbReference type="NCBIfam" id="TIGR01317">
    <property type="entry name" value="GOGAT_sm_gam"/>
    <property type="match status" value="1"/>
</dbReference>
<dbReference type="Pfam" id="PF07992">
    <property type="entry name" value="Pyr_redox_2"/>
    <property type="match status" value="1"/>
</dbReference>
<dbReference type="Gene3D" id="3.50.50.60">
    <property type="entry name" value="FAD/NAD(P)-binding domain"/>
    <property type="match status" value="2"/>
</dbReference>
<dbReference type="InterPro" id="IPR023753">
    <property type="entry name" value="FAD/NAD-binding_dom"/>
</dbReference>
<dbReference type="Pfam" id="PF14691">
    <property type="entry name" value="Fer4_20"/>
    <property type="match status" value="1"/>
</dbReference>
<keyword evidence="6" id="KW-0314">Glutamate biosynthesis</keyword>
<dbReference type="AlphaFoldDB" id="D7FVE7"/>
<dbReference type="GO" id="GO:0046872">
    <property type="term" value="F:metal ion binding"/>
    <property type="evidence" value="ECO:0007669"/>
    <property type="project" value="UniProtKB-KW"/>
</dbReference>
<evidence type="ECO:0000313" key="11">
    <source>
        <dbReference type="Proteomes" id="UP000002630"/>
    </source>
</evidence>
<evidence type="ECO:0000259" key="9">
    <source>
        <dbReference type="Pfam" id="PF14691"/>
    </source>
</evidence>
<dbReference type="GO" id="GO:0006537">
    <property type="term" value="P:glutamate biosynthetic process"/>
    <property type="evidence" value="ECO:0007669"/>
    <property type="project" value="UniProtKB-KW"/>
</dbReference>
<dbReference type="InterPro" id="IPR006005">
    <property type="entry name" value="Glut_synth_ssu1"/>
</dbReference>
<dbReference type="GO" id="GO:0051536">
    <property type="term" value="F:iron-sulfur cluster binding"/>
    <property type="evidence" value="ECO:0007669"/>
    <property type="project" value="UniProtKB-KW"/>
</dbReference>
<dbReference type="OrthoDB" id="4327079at2759"/>